<keyword evidence="3" id="KW-0479">Metal-binding</keyword>
<reference evidence="11 12" key="1">
    <citation type="submission" date="2015-05" db="EMBL/GenBank/DDBJ databases">
        <title>A genomic and transcriptomic approach to investigate the blue pigment phenotype in Pseudomonas fluorescens.</title>
        <authorList>
            <person name="Andreani N.A."/>
            <person name="Cardazzo B."/>
        </authorList>
    </citation>
    <scope>NUCLEOTIDE SEQUENCE [LARGE SCALE GENOMIC DNA]</scope>
    <source>
        <strain evidence="11 12">Ps_40</strain>
    </source>
</reference>
<keyword evidence="8" id="KW-0411">Iron-sulfur</keyword>
<dbReference type="PROSITE" id="PS51296">
    <property type="entry name" value="RIESKE"/>
    <property type="match status" value="1"/>
</dbReference>
<accession>A0A109KVU2</accession>
<dbReference type="InterPro" id="IPR036922">
    <property type="entry name" value="Rieske_2Fe-2S_sf"/>
</dbReference>
<evidence type="ECO:0000256" key="3">
    <source>
        <dbReference type="ARBA" id="ARBA00022723"/>
    </source>
</evidence>
<dbReference type="InterPro" id="IPR015879">
    <property type="entry name" value="Ring_hydroxy_dOase_asu_C_dom"/>
</dbReference>
<evidence type="ECO:0000256" key="6">
    <source>
        <dbReference type="ARBA" id="ARBA00023002"/>
    </source>
</evidence>
<keyword evidence="4" id="KW-0058">Aromatic hydrocarbons catabolism</keyword>
<dbReference type="CDD" id="cd08879">
    <property type="entry name" value="RHO_alpha_C_AntDO-like"/>
    <property type="match status" value="1"/>
</dbReference>
<dbReference type="PRINTS" id="PR00090">
    <property type="entry name" value="RNGDIOXGNASE"/>
</dbReference>
<dbReference type="PANTHER" id="PTHR43756">
    <property type="entry name" value="CHOLINE MONOOXYGENASE, CHLOROPLASTIC"/>
    <property type="match status" value="1"/>
</dbReference>
<dbReference type="EMBL" id="LCYC01000039">
    <property type="protein sequence ID" value="KWV76339.1"/>
    <property type="molecule type" value="Genomic_DNA"/>
</dbReference>
<dbReference type="AlphaFoldDB" id="A0A109KVU2"/>
<evidence type="ECO:0000256" key="8">
    <source>
        <dbReference type="ARBA" id="ARBA00023014"/>
    </source>
</evidence>
<dbReference type="PATRIC" id="fig|294.195.peg.2862"/>
<dbReference type="Pfam" id="PF00355">
    <property type="entry name" value="Rieske"/>
    <property type="match status" value="1"/>
</dbReference>
<dbReference type="RefSeq" id="WP_060766020.1">
    <property type="nucleotide sequence ID" value="NZ_LCYC01000039.1"/>
</dbReference>
<name>A0A109KVU2_PSEFL</name>
<organism evidence="11 12">
    <name type="scientific">Pseudomonas fluorescens</name>
    <dbReference type="NCBI Taxonomy" id="294"/>
    <lineage>
        <taxon>Bacteria</taxon>
        <taxon>Pseudomonadati</taxon>
        <taxon>Pseudomonadota</taxon>
        <taxon>Gammaproteobacteria</taxon>
        <taxon>Pseudomonadales</taxon>
        <taxon>Pseudomonadaceae</taxon>
        <taxon>Pseudomonas</taxon>
    </lineage>
</organism>
<dbReference type="EC" id="1.14.12.13" evidence="11"/>
<protein>
    <submittedName>
        <fullName evidence="11">2-halobenzoate 1,2-dioxygenase large subunit</fullName>
        <ecNumber evidence="11">1.14.12.13</ecNumber>
    </submittedName>
</protein>
<dbReference type="GO" id="GO:0018626">
    <property type="term" value="F:2-halobenzoate 1,2-dioxygenase activity"/>
    <property type="evidence" value="ECO:0007669"/>
    <property type="project" value="UniProtKB-EC"/>
</dbReference>
<evidence type="ECO:0000259" key="10">
    <source>
        <dbReference type="PROSITE" id="PS51296"/>
    </source>
</evidence>
<evidence type="ECO:0000313" key="12">
    <source>
        <dbReference type="Proteomes" id="UP000063434"/>
    </source>
</evidence>
<dbReference type="InterPro" id="IPR017941">
    <property type="entry name" value="Rieske_2Fe-2S"/>
</dbReference>
<dbReference type="CDD" id="cd03542">
    <property type="entry name" value="Rieske_RO_Alpha_HBDO"/>
    <property type="match status" value="1"/>
</dbReference>
<keyword evidence="5 11" id="KW-0223">Dioxygenase</keyword>
<dbReference type="GO" id="GO:0051537">
    <property type="term" value="F:2 iron, 2 sulfur cluster binding"/>
    <property type="evidence" value="ECO:0007669"/>
    <property type="project" value="UniProtKB-KW"/>
</dbReference>
<gene>
    <name evidence="11" type="primary">cbdA_2</name>
    <name evidence="11" type="ORF">PFL603g_02679</name>
</gene>
<keyword evidence="6 11" id="KW-0560">Oxidoreductase</keyword>
<keyword evidence="7" id="KW-0408">Iron</keyword>
<evidence type="ECO:0000256" key="1">
    <source>
        <dbReference type="ARBA" id="ARBA00008751"/>
    </source>
</evidence>
<evidence type="ECO:0000313" key="11">
    <source>
        <dbReference type="EMBL" id="KWV76339.1"/>
    </source>
</evidence>
<dbReference type="Pfam" id="PF00848">
    <property type="entry name" value="Ring_hydroxyl_A"/>
    <property type="match status" value="1"/>
</dbReference>
<dbReference type="InterPro" id="IPR017639">
    <property type="entry name" value="Benzo_1-2-diOase_lsu"/>
</dbReference>
<keyword evidence="2" id="KW-0001">2Fe-2S</keyword>
<evidence type="ECO:0000256" key="2">
    <source>
        <dbReference type="ARBA" id="ARBA00022714"/>
    </source>
</evidence>
<dbReference type="SUPFAM" id="SSF55961">
    <property type="entry name" value="Bet v1-like"/>
    <property type="match status" value="1"/>
</dbReference>
<comment type="similarity">
    <text evidence="1">Belongs to the bacterial ring-hydroxylating dioxygenase alpha subunit family.</text>
</comment>
<dbReference type="PANTHER" id="PTHR43756:SF1">
    <property type="entry name" value="3-PHENYLPROPIONATE_CINNAMIC ACID DIOXYGENASE SUBUNIT ALPHA"/>
    <property type="match status" value="1"/>
</dbReference>
<proteinExistence type="inferred from homology"/>
<evidence type="ECO:0000256" key="7">
    <source>
        <dbReference type="ARBA" id="ARBA00023004"/>
    </source>
</evidence>
<dbReference type="GO" id="GO:0005506">
    <property type="term" value="F:iron ion binding"/>
    <property type="evidence" value="ECO:0007669"/>
    <property type="project" value="InterPro"/>
</dbReference>
<keyword evidence="9" id="KW-0520">NAD</keyword>
<dbReference type="Gene3D" id="2.102.10.10">
    <property type="entry name" value="Rieske [2Fe-2S] iron-sulphur domain"/>
    <property type="match status" value="1"/>
</dbReference>
<evidence type="ECO:0000256" key="5">
    <source>
        <dbReference type="ARBA" id="ARBA00022964"/>
    </source>
</evidence>
<dbReference type="InterPro" id="IPR001663">
    <property type="entry name" value="Rng_hydr_dOase-A"/>
</dbReference>
<dbReference type="SUPFAM" id="SSF50022">
    <property type="entry name" value="ISP domain"/>
    <property type="match status" value="1"/>
</dbReference>
<dbReference type="Gene3D" id="3.90.380.10">
    <property type="entry name" value="Naphthalene 1,2-dioxygenase Alpha Subunit, Chain A, domain 1"/>
    <property type="match status" value="1"/>
</dbReference>
<evidence type="ECO:0000256" key="9">
    <source>
        <dbReference type="ARBA" id="ARBA00023027"/>
    </source>
</evidence>
<dbReference type="NCBIfam" id="TIGR03229">
    <property type="entry name" value="benzo_1_2_benA"/>
    <property type="match status" value="1"/>
</dbReference>
<feature type="domain" description="Rieske" evidence="10">
    <location>
        <begin position="47"/>
        <end position="134"/>
    </location>
</feature>
<dbReference type="Proteomes" id="UP000063434">
    <property type="component" value="Unassembled WGS sequence"/>
</dbReference>
<comment type="caution">
    <text evidence="11">The sequence shown here is derived from an EMBL/GenBank/DDBJ whole genome shotgun (WGS) entry which is preliminary data.</text>
</comment>
<sequence>MSIGVEYLNSLLEENRDEGIYRCKREMFTDPRLFDLEMKHIFEGNWLYLAHESQIPQKNDYVTLQMGRQPIFIARNKDGELNAFLNACSHRGAMLCRHKRGNKSSYTCPFHGWTFNNSGKLLKVKDPSNAGYPSSFNCEGSHDLTKVARFESYRGFLFGSLNADVVPLAEHLGESAKIIDMIVDQSPEGLEVLRGSSSYIYEGNWKLTAENGADGYHVSSVHWNYAATQNQRKERQSGDTNPTMSAGGWAKSGGGFYSFDKGHMLLWTRWANPEDRPLYERRDELARDFGQARADWMIGNSRNLCLYPNVYLMDQFSSQIRIARPISVNQTEITIYCIAPVGESAEARARRIRQYEDFFNVSGMATPDDLEEFRSCQIGYQGSATAWNDMSRGAEHWVEGPDEAAREIDLHPLLSGVRTEDEGLFVEQHKYWKDTMRQAVATEQAGKIPAREVQ</sequence>
<dbReference type="PROSITE" id="PS00570">
    <property type="entry name" value="RING_HYDROXYL_ALPHA"/>
    <property type="match status" value="1"/>
</dbReference>
<dbReference type="InterPro" id="IPR015881">
    <property type="entry name" value="ARHD_Rieske_2Fe_2S"/>
</dbReference>
<evidence type="ECO:0000256" key="4">
    <source>
        <dbReference type="ARBA" id="ARBA00022797"/>
    </source>
</evidence>